<accession>A0ACC1IBL2</accession>
<evidence type="ECO:0000313" key="1">
    <source>
        <dbReference type="EMBL" id="KAJ1888235.1"/>
    </source>
</evidence>
<name>A0ACC1IBL2_9FUNG</name>
<keyword evidence="2" id="KW-1185">Reference proteome</keyword>
<comment type="caution">
    <text evidence="1">The sequence shown here is derived from an EMBL/GenBank/DDBJ whole genome shotgun (WGS) entry which is preliminary data.</text>
</comment>
<reference evidence="1" key="1">
    <citation type="submission" date="2022-07" db="EMBL/GenBank/DDBJ databases">
        <title>Phylogenomic reconstructions and comparative analyses of Kickxellomycotina fungi.</title>
        <authorList>
            <person name="Reynolds N.K."/>
            <person name="Stajich J.E."/>
            <person name="Barry K."/>
            <person name="Grigoriev I.V."/>
            <person name="Crous P."/>
            <person name="Smith M.E."/>
        </authorList>
    </citation>
    <scope>NUCLEOTIDE SEQUENCE</scope>
    <source>
        <strain evidence="1">Benny 63K</strain>
    </source>
</reference>
<sequence>ASRRASANAVATPITSPTDEYNQLGQSISTVPVLSSSSSSGGNGGNRGTTTGPTRLSRTIERSWDQCEWLQKKITTSFRLQALPPFPEQPIAKKINDTLYVERHRARMERWLNRLGSREDLCQSESMDYFISTRMSEKDIGGSGKQSFSSMMLNLFGGPVEQEFRVYTPIGEIDDYDEDEEEQRREYLRRTEECARELASSIKNMHVHEEVLGKSIVRATLAIGKAFQAESLSFAPLEPSAQDAYIVSSSESPEIERERLQVSLALLQNSAEAHYWSAKELAIWKEFNFVDTMTEYCTMVGGVKEVMNHSTQMLVMYERAMQSHQGYVAKANSLRVQYPSDTPSVKYANEQEVESEREKEMAHQEYTDACDMANKELIRYERERATDICKALENTAKLELDSARARCQELRALCRRIKSVQMVKDPPHSRTNIGPMLWHAAGSNHPSMLTPRISSSSFPRTAPVDSSLTFNDRIIMSRPAAERYTHRHSSSSSSSSSAIVASSSNSKAGGPYADNMPGSNIKRAHTMDNADFYSKGKGQSVPARNHRVFMETDEDNEDEDYLNHRTPPVSGSSSKSIWSKAQESAGPSPLQQKRRWNGRISAMPFQGYDPAADSEPRPVVDQDRLAEMATEAEMEAELVRSGMLTARQATRQKSVPNSSAFTNPGQQTVASPDTMAPSVLPAFRGSSGSKQLRQVSSLGGLSSILQPVSPSEYLQYSRQTLHSSLSHGVRTVSSGSGRGSSGSPRSALLPRKDKGKGRAFAV</sequence>
<dbReference type="Proteomes" id="UP001150581">
    <property type="component" value="Unassembled WGS sequence"/>
</dbReference>
<organism evidence="1 2">
    <name type="scientific">Kickxella alabastrina</name>
    <dbReference type="NCBI Taxonomy" id="61397"/>
    <lineage>
        <taxon>Eukaryota</taxon>
        <taxon>Fungi</taxon>
        <taxon>Fungi incertae sedis</taxon>
        <taxon>Zoopagomycota</taxon>
        <taxon>Kickxellomycotina</taxon>
        <taxon>Kickxellomycetes</taxon>
        <taxon>Kickxellales</taxon>
        <taxon>Kickxellaceae</taxon>
        <taxon>Kickxella</taxon>
    </lineage>
</organism>
<dbReference type="EMBL" id="JANBPG010001798">
    <property type="protein sequence ID" value="KAJ1888235.1"/>
    <property type="molecule type" value="Genomic_DNA"/>
</dbReference>
<evidence type="ECO:0000313" key="2">
    <source>
        <dbReference type="Proteomes" id="UP001150581"/>
    </source>
</evidence>
<feature type="non-terminal residue" evidence="1">
    <location>
        <position position="1"/>
    </location>
</feature>
<proteinExistence type="predicted"/>
<gene>
    <name evidence="1" type="ORF">LPJ66_008675</name>
</gene>
<protein>
    <submittedName>
        <fullName evidence="1">Uncharacterized protein</fullName>
    </submittedName>
</protein>